<proteinExistence type="predicted"/>
<dbReference type="PANTHER" id="PTHR43143">
    <property type="entry name" value="METALLOPHOSPHOESTERASE, CALCINEURIN SUPERFAMILY"/>
    <property type="match status" value="1"/>
</dbReference>
<feature type="domain" description="Calcineurin-like phosphoesterase N-terminal" evidence="4">
    <location>
        <begin position="56"/>
        <end position="123"/>
    </location>
</feature>
<dbReference type="InterPro" id="IPR032285">
    <property type="entry name" value="Metallophos_N"/>
</dbReference>
<protein>
    <submittedName>
        <fullName evidence="5">Metallophosphoesterase</fullName>
    </submittedName>
</protein>
<evidence type="ECO:0000259" key="4">
    <source>
        <dbReference type="Pfam" id="PF16371"/>
    </source>
</evidence>
<organism evidence="5 6">
    <name type="scientific">Alkalicaulis satelles</name>
    <dbReference type="NCBI Taxonomy" id="2609175"/>
    <lineage>
        <taxon>Bacteria</taxon>
        <taxon>Pseudomonadati</taxon>
        <taxon>Pseudomonadota</taxon>
        <taxon>Alphaproteobacteria</taxon>
        <taxon>Maricaulales</taxon>
        <taxon>Maricaulaceae</taxon>
        <taxon>Alkalicaulis</taxon>
    </lineage>
</organism>
<dbReference type="SUPFAM" id="SSF56300">
    <property type="entry name" value="Metallo-dependent phosphatases"/>
    <property type="match status" value="1"/>
</dbReference>
<feature type="chain" id="PRO_5024331839" evidence="1">
    <location>
        <begin position="22"/>
        <end position="640"/>
    </location>
</feature>
<evidence type="ECO:0000313" key="6">
    <source>
        <dbReference type="Proteomes" id="UP000325122"/>
    </source>
</evidence>
<reference evidence="5 6" key="1">
    <citation type="submission" date="2019-09" db="EMBL/GenBank/DDBJ databases">
        <authorList>
            <person name="Kevbrin V."/>
            <person name="Grouzdev D.S."/>
        </authorList>
    </citation>
    <scope>NUCLEOTIDE SEQUENCE [LARGE SCALE GENOMIC DNA]</scope>
    <source>
        <strain evidence="5 6">G-192</strain>
    </source>
</reference>
<accession>A0A5M6ZK75</accession>
<dbReference type="Pfam" id="PF00149">
    <property type="entry name" value="Metallophos"/>
    <property type="match status" value="1"/>
</dbReference>
<dbReference type="Pfam" id="PF16371">
    <property type="entry name" value="MetallophosN"/>
    <property type="match status" value="1"/>
</dbReference>
<comment type="caution">
    <text evidence="5">The sequence shown here is derived from an EMBL/GenBank/DDBJ whole genome shotgun (WGS) entry which is preliminary data.</text>
</comment>
<dbReference type="Pfam" id="PF16370">
    <property type="entry name" value="MetallophosC"/>
    <property type="match status" value="1"/>
</dbReference>
<dbReference type="PANTHER" id="PTHR43143:SF6">
    <property type="entry name" value="BLL3016 PROTEIN"/>
    <property type="match status" value="1"/>
</dbReference>
<gene>
    <name evidence="5" type="ORF">F1654_04310</name>
</gene>
<dbReference type="InterPro" id="IPR032288">
    <property type="entry name" value="Metallophos_C"/>
</dbReference>
<sequence>MMMRLVLVLALGAALTGAAQADRWEAAPQVINPGAGGETIRGVVFEDANRNGVRDAGEAGVAGVLVSNGLDWVRTDENGAYEIAVRDDMDLTIVQPSGWRVPTDHRLVPQFFYTHKPGGTGNELRFGGLEDTGPAPEAVNFPLIREGAAGQAFTCAVLADPQTYSNDEIGYLRDGVTADLIEAGFSSSDCLILAGDVVGDDLGLLDRLLEVTATANAPQWLVVGNHDIDFDARTNADKADSWRRIVGPNYYAFEMGQVLFVVLDNVDYPCQAGRDWCGGERPFYNGIVSETQMSWLSGLLEHTPEDRLVVLAHHIPFVSFVDATSDRHQTDNAAEIHALLEGREALSISGHTHTTENHAPGQIFEGWAEQTGIGPLPFRHIIAGAASGAWYQGDFNVDGVPMALQRMGAPMGHLRLDFEGADYVERYIGARIDPRRGQWVGLNTPAFRDWFETIAEWVGEDWRERDSVPPASINDLPDTRLLTADDFAGGVWLTANVWAGSAETRVSARLPGGETLILERTQEGAGEAARIGAEWADPFAVQRQASVGRYALESRSGDERAQGHELFRGSRFGPSAPQPQRAVAERNMHLWRARLPELPEGVHRIAVTSTDRNGLVFTDTLVVEVRSQRPPRRWRAELWD</sequence>
<dbReference type="InterPro" id="IPR004843">
    <property type="entry name" value="Calcineurin-like_PHP"/>
</dbReference>
<feature type="domain" description="Calcineurin-like phosphoesterase" evidence="2">
    <location>
        <begin position="188"/>
        <end position="354"/>
    </location>
</feature>
<dbReference type="Gene3D" id="3.60.21.10">
    <property type="match status" value="1"/>
</dbReference>
<evidence type="ECO:0000256" key="1">
    <source>
        <dbReference type="SAM" id="SignalP"/>
    </source>
</evidence>
<keyword evidence="6" id="KW-1185">Reference proteome</keyword>
<keyword evidence="1" id="KW-0732">Signal</keyword>
<feature type="domain" description="Calcineurin-like phosphoesterase C-terminal" evidence="3">
    <location>
        <begin position="382"/>
        <end position="549"/>
    </location>
</feature>
<dbReference type="Proteomes" id="UP000325122">
    <property type="component" value="Unassembled WGS sequence"/>
</dbReference>
<dbReference type="Gene3D" id="2.60.40.10">
    <property type="entry name" value="Immunoglobulins"/>
    <property type="match status" value="1"/>
</dbReference>
<dbReference type="InterPro" id="IPR051918">
    <property type="entry name" value="STPP_CPPED1"/>
</dbReference>
<dbReference type="AlphaFoldDB" id="A0A5M6ZK75"/>
<name>A0A5M6ZK75_9PROT</name>
<feature type="signal peptide" evidence="1">
    <location>
        <begin position="1"/>
        <end position="21"/>
    </location>
</feature>
<dbReference type="InterPro" id="IPR013783">
    <property type="entry name" value="Ig-like_fold"/>
</dbReference>
<dbReference type="GO" id="GO:0016787">
    <property type="term" value="F:hydrolase activity"/>
    <property type="evidence" value="ECO:0007669"/>
    <property type="project" value="InterPro"/>
</dbReference>
<dbReference type="EMBL" id="VWOJ01000001">
    <property type="protein sequence ID" value="KAA5805213.1"/>
    <property type="molecule type" value="Genomic_DNA"/>
</dbReference>
<evidence type="ECO:0000259" key="2">
    <source>
        <dbReference type="Pfam" id="PF00149"/>
    </source>
</evidence>
<evidence type="ECO:0000313" key="5">
    <source>
        <dbReference type="EMBL" id="KAA5805213.1"/>
    </source>
</evidence>
<evidence type="ECO:0000259" key="3">
    <source>
        <dbReference type="Pfam" id="PF16370"/>
    </source>
</evidence>
<dbReference type="InterPro" id="IPR029052">
    <property type="entry name" value="Metallo-depent_PP-like"/>
</dbReference>
<dbReference type="SUPFAM" id="SSF117074">
    <property type="entry name" value="Hypothetical protein PA1324"/>
    <property type="match status" value="1"/>
</dbReference>